<dbReference type="EMBL" id="KZ293452">
    <property type="protein sequence ID" value="PBK64416.1"/>
    <property type="molecule type" value="Genomic_DNA"/>
</dbReference>
<protein>
    <submittedName>
        <fullName evidence="1">Uncharacterized protein</fullName>
    </submittedName>
</protein>
<evidence type="ECO:0000313" key="1">
    <source>
        <dbReference type="EMBL" id="PBK64416.1"/>
    </source>
</evidence>
<evidence type="ECO:0000313" key="2">
    <source>
        <dbReference type="Proteomes" id="UP000218334"/>
    </source>
</evidence>
<gene>
    <name evidence="1" type="ORF">ARMSODRAFT_962232</name>
</gene>
<name>A0A2H3BMY4_9AGAR</name>
<proteinExistence type="predicted"/>
<reference evidence="2" key="1">
    <citation type="journal article" date="2017" name="Nat. Ecol. Evol.">
        <title>Genome expansion and lineage-specific genetic innovations in the forest pathogenic fungi Armillaria.</title>
        <authorList>
            <person name="Sipos G."/>
            <person name="Prasanna A.N."/>
            <person name="Walter M.C."/>
            <person name="O'Connor E."/>
            <person name="Balint B."/>
            <person name="Krizsan K."/>
            <person name="Kiss B."/>
            <person name="Hess J."/>
            <person name="Varga T."/>
            <person name="Slot J."/>
            <person name="Riley R."/>
            <person name="Boka B."/>
            <person name="Rigling D."/>
            <person name="Barry K."/>
            <person name="Lee J."/>
            <person name="Mihaltcheva S."/>
            <person name="LaButti K."/>
            <person name="Lipzen A."/>
            <person name="Waldron R."/>
            <person name="Moloney N.M."/>
            <person name="Sperisen C."/>
            <person name="Kredics L."/>
            <person name="Vagvoelgyi C."/>
            <person name="Patrignani A."/>
            <person name="Fitzpatrick D."/>
            <person name="Nagy I."/>
            <person name="Doyle S."/>
            <person name="Anderson J.B."/>
            <person name="Grigoriev I.V."/>
            <person name="Gueldener U."/>
            <person name="Muensterkoetter M."/>
            <person name="Nagy L.G."/>
        </authorList>
    </citation>
    <scope>NUCLEOTIDE SEQUENCE [LARGE SCALE GENOMIC DNA]</scope>
    <source>
        <strain evidence="2">28-4</strain>
    </source>
</reference>
<accession>A0A2H3BMY4</accession>
<dbReference type="Proteomes" id="UP000218334">
    <property type="component" value="Unassembled WGS sequence"/>
</dbReference>
<keyword evidence="2" id="KW-1185">Reference proteome</keyword>
<sequence>MDAILILRVWAILGRKKVALWLLSCLLLCTVGTSIALPATVAKGRLGIYTWCVLDSFTSVITCDDEGYQGPDFNV</sequence>
<dbReference type="AlphaFoldDB" id="A0A2H3BMY4"/>
<organism evidence="1 2">
    <name type="scientific">Armillaria solidipes</name>
    <dbReference type="NCBI Taxonomy" id="1076256"/>
    <lineage>
        <taxon>Eukaryota</taxon>
        <taxon>Fungi</taxon>
        <taxon>Dikarya</taxon>
        <taxon>Basidiomycota</taxon>
        <taxon>Agaricomycotina</taxon>
        <taxon>Agaricomycetes</taxon>
        <taxon>Agaricomycetidae</taxon>
        <taxon>Agaricales</taxon>
        <taxon>Marasmiineae</taxon>
        <taxon>Physalacriaceae</taxon>
        <taxon>Armillaria</taxon>
    </lineage>
</organism>